<protein>
    <submittedName>
        <fullName evidence="5">Unannotated protein</fullName>
    </submittedName>
</protein>
<dbReference type="EMBL" id="CAESAN010000006">
    <property type="protein sequence ID" value="CAB4335321.1"/>
    <property type="molecule type" value="Genomic_DNA"/>
</dbReference>
<dbReference type="Gene3D" id="4.10.640.10">
    <property type="entry name" value="Ribosomal protein S18"/>
    <property type="match status" value="1"/>
</dbReference>
<evidence type="ECO:0000256" key="4">
    <source>
        <dbReference type="SAM" id="MobiDB-lite"/>
    </source>
</evidence>
<dbReference type="PRINTS" id="PR00974">
    <property type="entry name" value="RIBOSOMALS18"/>
</dbReference>
<sequence>MAKKKETNSARRKDKKAGPGTGRRKSCACCKDKIVHIDYKDVPLLRRFTSERGKIRSRGMTGLCRRHQTQLAEAVKRSRELALVPYAAEPANEGTRPRRGRDRDRDRD</sequence>
<reference evidence="5" key="1">
    <citation type="submission" date="2020-05" db="EMBL/GenBank/DDBJ databases">
        <authorList>
            <person name="Chiriac C."/>
            <person name="Salcher M."/>
            <person name="Ghai R."/>
            <person name="Kavagutti S V."/>
        </authorList>
    </citation>
    <scope>NUCLEOTIDE SEQUENCE</scope>
</reference>
<dbReference type="GO" id="GO:0022627">
    <property type="term" value="C:cytosolic small ribosomal subunit"/>
    <property type="evidence" value="ECO:0007669"/>
    <property type="project" value="TreeGrafter"/>
</dbReference>
<feature type="region of interest" description="Disordered" evidence="4">
    <location>
        <begin position="1"/>
        <end position="26"/>
    </location>
</feature>
<feature type="compositionally biased region" description="Basic and acidic residues" evidence="4">
    <location>
        <begin position="1"/>
        <end position="11"/>
    </location>
</feature>
<dbReference type="GO" id="GO:0003735">
    <property type="term" value="F:structural constituent of ribosome"/>
    <property type="evidence" value="ECO:0007669"/>
    <property type="project" value="InterPro"/>
</dbReference>
<keyword evidence="3" id="KW-0687">Ribonucleoprotein</keyword>
<dbReference type="PROSITE" id="PS00057">
    <property type="entry name" value="RIBOSOMAL_S18"/>
    <property type="match status" value="1"/>
</dbReference>
<evidence type="ECO:0000256" key="2">
    <source>
        <dbReference type="ARBA" id="ARBA00022980"/>
    </source>
</evidence>
<dbReference type="GO" id="GO:0006412">
    <property type="term" value="P:translation"/>
    <property type="evidence" value="ECO:0007669"/>
    <property type="project" value="InterPro"/>
</dbReference>
<dbReference type="InterPro" id="IPR018275">
    <property type="entry name" value="Ribosomal_bS18_CS"/>
</dbReference>
<dbReference type="InterPro" id="IPR001648">
    <property type="entry name" value="Ribosomal_bS18"/>
</dbReference>
<dbReference type="SUPFAM" id="SSF46911">
    <property type="entry name" value="Ribosomal protein S18"/>
    <property type="match status" value="1"/>
</dbReference>
<dbReference type="Pfam" id="PF01084">
    <property type="entry name" value="Ribosomal_S18"/>
    <property type="match status" value="1"/>
</dbReference>
<proteinExistence type="inferred from homology"/>
<dbReference type="NCBIfam" id="TIGR00165">
    <property type="entry name" value="S18"/>
    <property type="match status" value="1"/>
</dbReference>
<keyword evidence="2" id="KW-0689">Ribosomal protein</keyword>
<dbReference type="PANTHER" id="PTHR13479:SF40">
    <property type="entry name" value="SMALL RIBOSOMAL SUBUNIT PROTEIN BS18M"/>
    <property type="match status" value="1"/>
</dbReference>
<comment type="similarity">
    <text evidence="1">Belongs to the bacterial ribosomal protein bS18 family.</text>
</comment>
<organism evidence="5">
    <name type="scientific">freshwater metagenome</name>
    <dbReference type="NCBI Taxonomy" id="449393"/>
    <lineage>
        <taxon>unclassified sequences</taxon>
        <taxon>metagenomes</taxon>
        <taxon>ecological metagenomes</taxon>
    </lineage>
</organism>
<dbReference type="HAMAP" id="MF_00270">
    <property type="entry name" value="Ribosomal_bS18"/>
    <property type="match status" value="1"/>
</dbReference>
<feature type="region of interest" description="Disordered" evidence="4">
    <location>
        <begin position="83"/>
        <end position="108"/>
    </location>
</feature>
<evidence type="ECO:0000256" key="3">
    <source>
        <dbReference type="ARBA" id="ARBA00023274"/>
    </source>
</evidence>
<dbReference type="PANTHER" id="PTHR13479">
    <property type="entry name" value="30S RIBOSOMAL PROTEIN S18"/>
    <property type="match status" value="1"/>
</dbReference>
<evidence type="ECO:0000256" key="1">
    <source>
        <dbReference type="ARBA" id="ARBA00005589"/>
    </source>
</evidence>
<accession>A0A6J5YYC0</accession>
<gene>
    <name evidence="5" type="ORF">UFOPK3547_00132</name>
</gene>
<dbReference type="AlphaFoldDB" id="A0A6J5YYC0"/>
<name>A0A6J5YYC0_9ZZZZ</name>
<evidence type="ECO:0000313" key="5">
    <source>
        <dbReference type="EMBL" id="CAB4335321.1"/>
    </source>
</evidence>
<dbReference type="InterPro" id="IPR036870">
    <property type="entry name" value="Ribosomal_bS18_sf"/>
</dbReference>
<dbReference type="GO" id="GO:0070181">
    <property type="term" value="F:small ribosomal subunit rRNA binding"/>
    <property type="evidence" value="ECO:0007669"/>
    <property type="project" value="TreeGrafter"/>
</dbReference>